<accession>A0A8X8X2P1</accession>
<keyword evidence="3 6" id="KW-0805">Transcription regulation</keyword>
<evidence type="ECO:0000256" key="2">
    <source>
        <dbReference type="ARBA" id="ARBA00008035"/>
    </source>
</evidence>
<evidence type="ECO:0000256" key="3">
    <source>
        <dbReference type="ARBA" id="ARBA00023015"/>
    </source>
</evidence>
<evidence type="ECO:0000256" key="5">
    <source>
        <dbReference type="ARBA" id="ARBA00023242"/>
    </source>
</evidence>
<evidence type="ECO:0000313" key="11">
    <source>
        <dbReference type="Proteomes" id="UP000298416"/>
    </source>
</evidence>
<dbReference type="Pfam" id="PF10513">
    <property type="entry name" value="EPL1"/>
    <property type="match status" value="1"/>
</dbReference>
<comment type="subcellular location">
    <subcellularLocation>
        <location evidence="1 6">Nucleus</location>
    </subcellularLocation>
</comment>
<evidence type="ECO:0000256" key="7">
    <source>
        <dbReference type="SAM" id="Coils"/>
    </source>
</evidence>
<organism evidence="10">
    <name type="scientific">Salvia splendens</name>
    <name type="common">Scarlet sage</name>
    <dbReference type="NCBI Taxonomy" id="180675"/>
    <lineage>
        <taxon>Eukaryota</taxon>
        <taxon>Viridiplantae</taxon>
        <taxon>Streptophyta</taxon>
        <taxon>Embryophyta</taxon>
        <taxon>Tracheophyta</taxon>
        <taxon>Spermatophyta</taxon>
        <taxon>Magnoliopsida</taxon>
        <taxon>eudicotyledons</taxon>
        <taxon>Gunneridae</taxon>
        <taxon>Pentapetalae</taxon>
        <taxon>asterids</taxon>
        <taxon>lamiids</taxon>
        <taxon>Lamiales</taxon>
        <taxon>Lamiaceae</taxon>
        <taxon>Nepetoideae</taxon>
        <taxon>Mentheae</taxon>
        <taxon>Salviinae</taxon>
        <taxon>Salvia</taxon>
        <taxon>Salvia subgen. Calosphace</taxon>
        <taxon>core Calosphace</taxon>
    </lineage>
</organism>
<keyword evidence="4 6" id="KW-0804">Transcription</keyword>
<dbReference type="PANTHER" id="PTHR14898">
    <property type="entry name" value="ENHANCER OF POLYCOMB"/>
    <property type="match status" value="1"/>
</dbReference>
<evidence type="ECO:0000259" key="9">
    <source>
        <dbReference type="Pfam" id="PF10513"/>
    </source>
</evidence>
<feature type="region of interest" description="Disordered" evidence="8">
    <location>
        <begin position="390"/>
        <end position="410"/>
    </location>
</feature>
<feature type="compositionally biased region" description="Basic residues" evidence="8">
    <location>
        <begin position="351"/>
        <end position="364"/>
    </location>
</feature>
<feature type="region of interest" description="Disordered" evidence="8">
    <location>
        <begin position="295"/>
        <end position="376"/>
    </location>
</feature>
<feature type="domain" description="Enhancer of polycomb-like N-terminal" evidence="9">
    <location>
        <begin position="523"/>
        <end position="620"/>
    </location>
</feature>
<protein>
    <recommendedName>
        <fullName evidence="6">Enhancer of polycomb-like protein</fullName>
    </recommendedName>
</protein>
<keyword evidence="7" id="KW-0175">Coiled coil</keyword>
<comment type="caution">
    <text evidence="10">The sequence shown here is derived from an EMBL/GenBank/DDBJ whole genome shotgun (WGS) entry which is preliminary data.</text>
</comment>
<feature type="coiled-coil region" evidence="7">
    <location>
        <begin position="710"/>
        <end position="754"/>
    </location>
</feature>
<dbReference type="GO" id="GO:0035267">
    <property type="term" value="C:NuA4 histone acetyltransferase complex"/>
    <property type="evidence" value="ECO:0007669"/>
    <property type="project" value="InterPro"/>
</dbReference>
<dbReference type="InterPro" id="IPR024943">
    <property type="entry name" value="Enhancer_polycomb"/>
</dbReference>
<evidence type="ECO:0000256" key="4">
    <source>
        <dbReference type="ARBA" id="ARBA00023163"/>
    </source>
</evidence>
<dbReference type="AlphaFoldDB" id="A0A8X8X2P1"/>
<reference evidence="10" key="2">
    <citation type="submission" date="2020-08" db="EMBL/GenBank/DDBJ databases">
        <title>Plant Genome Project.</title>
        <authorList>
            <person name="Zhang R.-G."/>
        </authorList>
    </citation>
    <scope>NUCLEOTIDE SEQUENCE</scope>
    <source>
        <strain evidence="10">Huo1</strain>
        <tissue evidence="10">Leaf</tissue>
    </source>
</reference>
<proteinExistence type="inferred from homology"/>
<comment type="similarity">
    <text evidence="2 6">Belongs to the enhancer of polycomb family.</text>
</comment>
<evidence type="ECO:0000256" key="1">
    <source>
        <dbReference type="ARBA" id="ARBA00004123"/>
    </source>
</evidence>
<sequence length="789" mass="89757">MPSVGMRRSTRVFGTRVLRSGRRLWTEPHEGGKNVRAVHGENKFPELLDHSADGGGRHRELWLEDETGALLEVSAEPKIEERETDGMDGKNGDRRFGIVYLRKRKRKRAELTTTEIVEDGRFAKKYARKQWRKRYRVSESYGDFGGLWYSHRTRGLAIVMNESSSDCYYWVTCFLTTLLSYMTRVRIGMRQLSSFMLSRPMCDSYSLRGMLFLQDPITAGKPCVCIVTGWRSTMPLFSVNIFASPPFFMHIQTSIFHRSVGSDCLLDRQCENDEEVIDLADDAEQPSVQLLRDDQECAQEASEMSTGSEISHHSVAASDNDTPGGKLLVQSPVGFPKSGLRNLQLRNSRSIQKRRSSLRRKRGRPPSAFRSQKGKGALASELFRIRHDSSQFPAASPSRLHRSPDTRRSATNIRELKSATRAATQDICASSCSANLLITGTDKCYRVEGATVSLETSASKQWLLSVTKDGAKQCSLVAQKAMRPSSSNRFTHAVLWAGDSSFKLEFPDKQDWLVFKELYKECSDRNMQSAAATTAIPIPGVQEVAVPNDPYVPFVRPESYITFKNDELVRALMKNTANYDLDSEDEEWLGKLKSEFYGGNERQEFITSENFELVIDALEKYIHSNPDEQVDEQAAYEFCMHLERKEVIEAIYKYWTRKRKQKRSALVRVFQLYQPRRNQVIPKSVLRKKRSFKRQASQGGRGKQQPILKAIAAEQDALQQKNNVHKLQEAKAAANKYEDLASQKRQRAQMLMENADLATYKAMMALRIAEAAEADETPERAALSFLDWK</sequence>
<evidence type="ECO:0000256" key="6">
    <source>
        <dbReference type="RuleBase" id="RU361124"/>
    </source>
</evidence>
<evidence type="ECO:0000313" key="10">
    <source>
        <dbReference type="EMBL" id="KAG6404690.1"/>
    </source>
</evidence>
<dbReference type="Proteomes" id="UP000298416">
    <property type="component" value="Unassembled WGS sequence"/>
</dbReference>
<dbReference type="GO" id="GO:0006357">
    <property type="term" value="P:regulation of transcription by RNA polymerase II"/>
    <property type="evidence" value="ECO:0007669"/>
    <property type="project" value="InterPro"/>
</dbReference>
<dbReference type="InterPro" id="IPR019542">
    <property type="entry name" value="Enhancer_polycomb-like_N"/>
</dbReference>
<dbReference type="GO" id="GO:0005634">
    <property type="term" value="C:nucleus"/>
    <property type="evidence" value="ECO:0007669"/>
    <property type="project" value="UniProtKB-SubCell"/>
</dbReference>
<keyword evidence="11" id="KW-1185">Reference proteome</keyword>
<gene>
    <name evidence="10" type="ORF">SASPL_136943</name>
</gene>
<name>A0A8X8X2P1_SALSN</name>
<evidence type="ECO:0000256" key="8">
    <source>
        <dbReference type="SAM" id="MobiDB-lite"/>
    </source>
</evidence>
<keyword evidence="5 6" id="KW-0539">Nucleus</keyword>
<dbReference type="EMBL" id="PNBA02000013">
    <property type="protein sequence ID" value="KAG6404690.1"/>
    <property type="molecule type" value="Genomic_DNA"/>
</dbReference>
<reference evidence="10" key="1">
    <citation type="submission" date="2018-01" db="EMBL/GenBank/DDBJ databases">
        <authorList>
            <person name="Mao J.F."/>
        </authorList>
    </citation>
    <scope>NUCLEOTIDE SEQUENCE</scope>
    <source>
        <strain evidence="10">Huo1</strain>
        <tissue evidence="10">Leaf</tissue>
    </source>
</reference>